<evidence type="ECO:0000256" key="1">
    <source>
        <dbReference type="SAM" id="SignalP"/>
    </source>
</evidence>
<reference evidence="2" key="1">
    <citation type="journal article" date="2020" name="Stud. Mycol.">
        <title>101 Dothideomycetes genomes: a test case for predicting lifestyles and emergence of pathogens.</title>
        <authorList>
            <person name="Haridas S."/>
            <person name="Albert R."/>
            <person name="Binder M."/>
            <person name="Bloem J."/>
            <person name="Labutti K."/>
            <person name="Salamov A."/>
            <person name="Andreopoulos B."/>
            <person name="Baker S."/>
            <person name="Barry K."/>
            <person name="Bills G."/>
            <person name="Bluhm B."/>
            <person name="Cannon C."/>
            <person name="Castanera R."/>
            <person name="Culley D."/>
            <person name="Daum C."/>
            <person name="Ezra D."/>
            <person name="Gonzalez J."/>
            <person name="Henrissat B."/>
            <person name="Kuo A."/>
            <person name="Liang C."/>
            <person name="Lipzen A."/>
            <person name="Lutzoni F."/>
            <person name="Magnuson J."/>
            <person name="Mondo S."/>
            <person name="Nolan M."/>
            <person name="Ohm R."/>
            <person name="Pangilinan J."/>
            <person name="Park H.-J."/>
            <person name="Ramirez L."/>
            <person name="Alfaro M."/>
            <person name="Sun H."/>
            <person name="Tritt A."/>
            <person name="Yoshinaga Y."/>
            <person name="Zwiers L.-H."/>
            <person name="Turgeon B."/>
            <person name="Goodwin S."/>
            <person name="Spatafora J."/>
            <person name="Crous P."/>
            <person name="Grigoriev I."/>
        </authorList>
    </citation>
    <scope>NUCLEOTIDE SEQUENCE</scope>
    <source>
        <strain evidence="2">CBS 262.69</strain>
    </source>
</reference>
<evidence type="ECO:0008006" key="4">
    <source>
        <dbReference type="Google" id="ProtNLM"/>
    </source>
</evidence>
<protein>
    <recommendedName>
        <fullName evidence="4">Small secreted protein</fullName>
    </recommendedName>
</protein>
<evidence type="ECO:0000313" key="3">
    <source>
        <dbReference type="Proteomes" id="UP000799640"/>
    </source>
</evidence>
<dbReference type="OrthoDB" id="3223416at2759"/>
<evidence type="ECO:0000313" key="2">
    <source>
        <dbReference type="EMBL" id="KAF2402080.1"/>
    </source>
</evidence>
<gene>
    <name evidence="2" type="ORF">EJ06DRAFT_529199</name>
</gene>
<accession>A0A6G1I1C4</accession>
<name>A0A6G1I1C4_9PEZI</name>
<dbReference type="Proteomes" id="UP000799640">
    <property type="component" value="Unassembled WGS sequence"/>
</dbReference>
<feature type="chain" id="PRO_5026282770" description="Small secreted protein" evidence="1">
    <location>
        <begin position="21"/>
        <end position="171"/>
    </location>
</feature>
<proteinExistence type="predicted"/>
<feature type="signal peptide" evidence="1">
    <location>
        <begin position="1"/>
        <end position="20"/>
    </location>
</feature>
<dbReference type="AlphaFoldDB" id="A0A6G1I1C4"/>
<organism evidence="2 3">
    <name type="scientific">Trichodelitschia bisporula</name>
    <dbReference type="NCBI Taxonomy" id="703511"/>
    <lineage>
        <taxon>Eukaryota</taxon>
        <taxon>Fungi</taxon>
        <taxon>Dikarya</taxon>
        <taxon>Ascomycota</taxon>
        <taxon>Pezizomycotina</taxon>
        <taxon>Dothideomycetes</taxon>
        <taxon>Dothideomycetes incertae sedis</taxon>
        <taxon>Phaeotrichales</taxon>
        <taxon>Phaeotrichaceae</taxon>
        <taxon>Trichodelitschia</taxon>
    </lineage>
</organism>
<sequence length="171" mass="17459">MKLNIPTLLLLALPTALSQGLNITAIAAVNGASVLQCWHLAAAPADFASAVNYPLGAGAFSGSFLGVIAPRTVVGKAWAPHVQFSFVLSGLVHISIPDSKQEAWIQGGRYGGIIAADTKDVSLTGHITEFPGGDETLIAQFPMVGNEVPAHEVLYDGACGVGKLIGGKGGA</sequence>
<dbReference type="EMBL" id="ML996692">
    <property type="protein sequence ID" value="KAF2402080.1"/>
    <property type="molecule type" value="Genomic_DNA"/>
</dbReference>
<keyword evidence="1" id="KW-0732">Signal</keyword>
<keyword evidence="3" id="KW-1185">Reference proteome</keyword>